<dbReference type="AlphaFoldDB" id="A0AAV2FEU1"/>
<proteinExistence type="predicted"/>
<evidence type="ECO:0000313" key="2">
    <source>
        <dbReference type="EMBL" id="CAL1395990.1"/>
    </source>
</evidence>
<organism evidence="2 3">
    <name type="scientific">Linum trigynum</name>
    <dbReference type="NCBI Taxonomy" id="586398"/>
    <lineage>
        <taxon>Eukaryota</taxon>
        <taxon>Viridiplantae</taxon>
        <taxon>Streptophyta</taxon>
        <taxon>Embryophyta</taxon>
        <taxon>Tracheophyta</taxon>
        <taxon>Spermatophyta</taxon>
        <taxon>Magnoliopsida</taxon>
        <taxon>eudicotyledons</taxon>
        <taxon>Gunneridae</taxon>
        <taxon>Pentapetalae</taxon>
        <taxon>rosids</taxon>
        <taxon>fabids</taxon>
        <taxon>Malpighiales</taxon>
        <taxon>Linaceae</taxon>
        <taxon>Linum</taxon>
    </lineage>
</organism>
<evidence type="ECO:0000259" key="1">
    <source>
        <dbReference type="PROSITE" id="PS50878"/>
    </source>
</evidence>
<sequence>MRWIRACITMVRFSVFLNGPKYGYFQPQCGIRQGDPLSHLLFAIYSEAFAAKISQAVANSSLHDQRVHRSAPPLLHLFFADDSYLFLRASIPECATLLQLLSDYEMFSGQRVNLHKSAVCVSENVQNRNYWQSAHI</sequence>
<feature type="domain" description="Reverse transcriptase" evidence="1">
    <location>
        <begin position="1"/>
        <end position="136"/>
    </location>
</feature>
<gene>
    <name evidence="2" type="ORF">LTRI10_LOCUS36384</name>
</gene>
<accession>A0AAV2FEU1</accession>
<keyword evidence="3" id="KW-1185">Reference proteome</keyword>
<evidence type="ECO:0000313" key="3">
    <source>
        <dbReference type="Proteomes" id="UP001497516"/>
    </source>
</evidence>
<name>A0AAV2FEU1_9ROSI</name>
<reference evidence="2 3" key="1">
    <citation type="submission" date="2024-04" db="EMBL/GenBank/DDBJ databases">
        <authorList>
            <person name="Fracassetti M."/>
        </authorList>
    </citation>
    <scope>NUCLEOTIDE SEQUENCE [LARGE SCALE GENOMIC DNA]</scope>
</reference>
<dbReference type="PROSITE" id="PS50878">
    <property type="entry name" value="RT_POL"/>
    <property type="match status" value="1"/>
</dbReference>
<dbReference type="InterPro" id="IPR000477">
    <property type="entry name" value="RT_dom"/>
</dbReference>
<dbReference type="Proteomes" id="UP001497516">
    <property type="component" value="Chromosome 6"/>
</dbReference>
<dbReference type="EMBL" id="OZ034819">
    <property type="protein sequence ID" value="CAL1395990.1"/>
    <property type="molecule type" value="Genomic_DNA"/>
</dbReference>
<dbReference type="Pfam" id="PF00078">
    <property type="entry name" value="RVT_1"/>
    <property type="match status" value="1"/>
</dbReference>
<protein>
    <recommendedName>
        <fullName evidence="1">Reverse transcriptase domain-containing protein</fullName>
    </recommendedName>
</protein>